<keyword evidence="3" id="KW-0808">Transferase</keyword>
<gene>
    <name evidence="12" type="ORF">E7746_12175</name>
</gene>
<evidence type="ECO:0000256" key="6">
    <source>
        <dbReference type="ARBA" id="ARBA00022840"/>
    </source>
</evidence>
<keyword evidence="10" id="KW-0812">Transmembrane</keyword>
<evidence type="ECO:0000256" key="5">
    <source>
        <dbReference type="ARBA" id="ARBA00022777"/>
    </source>
</evidence>
<dbReference type="InterPro" id="IPR000719">
    <property type="entry name" value="Prot_kinase_dom"/>
</dbReference>
<sequence length="277" mass="32023">MSKNIEPPAPNTEKWTEITLLPEWEEEYYLVYTAKKHGKWVMLKTLKPEFADKPEFQAMIEKEFDVRYNLSHPSIVMINDFEDVPGLGRCIITDDVYGDSLRKLINEGKVTPAIIDKLRHELVDAMEYIQNNHIVHHPIRPETIIFTENIGNLKLIDVGFDQLRHLEPADASEDIYNYGLVLNEALDNIDTKYPALRKIAQRCADPDPKKRYQDVQDLHLALEHRSSNQLYILLIAFMAAMIVILAWLNIRRPKPDGYTTPQQNVEQVMPANTSSDK</sequence>
<keyword evidence="10" id="KW-0472">Membrane</keyword>
<keyword evidence="5" id="KW-0418">Kinase</keyword>
<dbReference type="GO" id="GO:0005524">
    <property type="term" value="F:ATP binding"/>
    <property type="evidence" value="ECO:0007669"/>
    <property type="project" value="UniProtKB-KW"/>
</dbReference>
<protein>
    <recommendedName>
        <fullName evidence="1">non-specific serine/threonine protein kinase</fullName>
        <ecNumber evidence="1">2.7.11.1</ecNumber>
    </recommendedName>
</protein>
<dbReference type="Pfam" id="PF00069">
    <property type="entry name" value="Pkinase"/>
    <property type="match status" value="1"/>
</dbReference>
<dbReference type="SMART" id="SM00220">
    <property type="entry name" value="S_TKc"/>
    <property type="match status" value="1"/>
</dbReference>
<feature type="region of interest" description="Disordered" evidence="9">
    <location>
        <begin position="258"/>
        <end position="277"/>
    </location>
</feature>
<evidence type="ECO:0000313" key="12">
    <source>
        <dbReference type="EMBL" id="QCD36581.1"/>
    </source>
</evidence>
<dbReference type="SUPFAM" id="SSF56112">
    <property type="entry name" value="Protein kinase-like (PK-like)"/>
    <property type="match status" value="1"/>
</dbReference>
<dbReference type="InterPro" id="IPR011009">
    <property type="entry name" value="Kinase-like_dom_sf"/>
</dbReference>
<evidence type="ECO:0000256" key="2">
    <source>
        <dbReference type="ARBA" id="ARBA00022527"/>
    </source>
</evidence>
<keyword evidence="10" id="KW-1133">Transmembrane helix</keyword>
<dbReference type="PANTHER" id="PTHR24363">
    <property type="entry name" value="SERINE/THREONINE PROTEIN KINASE"/>
    <property type="match status" value="1"/>
</dbReference>
<dbReference type="Gene3D" id="1.10.510.10">
    <property type="entry name" value="Transferase(Phosphotransferase) domain 1"/>
    <property type="match status" value="1"/>
</dbReference>
<dbReference type="PANTHER" id="PTHR24363:SF0">
    <property type="entry name" value="SERINE_THREONINE KINASE LIKE DOMAIN CONTAINING 1"/>
    <property type="match status" value="1"/>
</dbReference>
<proteinExistence type="predicted"/>
<dbReference type="Proteomes" id="UP000297031">
    <property type="component" value="Chromosome"/>
</dbReference>
<feature type="transmembrane region" description="Helical" evidence="10">
    <location>
        <begin position="230"/>
        <end position="250"/>
    </location>
</feature>
<feature type="domain" description="Protein kinase" evidence="11">
    <location>
        <begin position="1"/>
        <end position="277"/>
    </location>
</feature>
<accession>A0A4P7VQL3</accession>
<dbReference type="EC" id="2.7.11.1" evidence="1"/>
<evidence type="ECO:0000313" key="13">
    <source>
        <dbReference type="Proteomes" id="UP000297031"/>
    </source>
</evidence>
<dbReference type="KEGG" id="mgod:E7746_12175"/>
<evidence type="ECO:0000259" key="11">
    <source>
        <dbReference type="PROSITE" id="PS50011"/>
    </source>
</evidence>
<comment type="catalytic activity">
    <reaction evidence="8">
        <text>L-seryl-[protein] + ATP = O-phospho-L-seryl-[protein] + ADP + H(+)</text>
        <dbReference type="Rhea" id="RHEA:17989"/>
        <dbReference type="Rhea" id="RHEA-COMP:9863"/>
        <dbReference type="Rhea" id="RHEA-COMP:11604"/>
        <dbReference type="ChEBI" id="CHEBI:15378"/>
        <dbReference type="ChEBI" id="CHEBI:29999"/>
        <dbReference type="ChEBI" id="CHEBI:30616"/>
        <dbReference type="ChEBI" id="CHEBI:83421"/>
        <dbReference type="ChEBI" id="CHEBI:456216"/>
        <dbReference type="EC" id="2.7.11.1"/>
    </reaction>
</comment>
<name>A0A4P7VQL3_9BACT</name>
<evidence type="ECO:0000256" key="3">
    <source>
        <dbReference type="ARBA" id="ARBA00022679"/>
    </source>
</evidence>
<evidence type="ECO:0000256" key="8">
    <source>
        <dbReference type="ARBA" id="ARBA00048679"/>
    </source>
</evidence>
<organism evidence="12 13">
    <name type="scientific">Muribaculum gordoncarteri</name>
    <dbReference type="NCBI Taxonomy" id="2530390"/>
    <lineage>
        <taxon>Bacteria</taxon>
        <taxon>Pseudomonadati</taxon>
        <taxon>Bacteroidota</taxon>
        <taxon>Bacteroidia</taxon>
        <taxon>Bacteroidales</taxon>
        <taxon>Muribaculaceae</taxon>
        <taxon>Muribaculum</taxon>
    </lineage>
</organism>
<feature type="compositionally biased region" description="Polar residues" evidence="9">
    <location>
        <begin position="259"/>
        <end position="277"/>
    </location>
</feature>
<reference evidence="12 13" key="1">
    <citation type="submission" date="2019-02" db="EMBL/GenBank/DDBJ databases">
        <title>Isolation and identification of novel species under the genus Muribaculum.</title>
        <authorList>
            <person name="Miyake S."/>
            <person name="Ding Y."/>
            <person name="Low A."/>
            <person name="Soh M."/>
            <person name="Seedorf H."/>
        </authorList>
    </citation>
    <scope>NUCLEOTIDE SEQUENCE [LARGE SCALE GENOMIC DNA]</scope>
    <source>
        <strain evidence="12 13">TLL-A4</strain>
    </source>
</reference>
<dbReference type="RefSeq" id="WP_136410981.1">
    <property type="nucleotide sequence ID" value="NZ_CP039393.1"/>
</dbReference>
<evidence type="ECO:0000256" key="10">
    <source>
        <dbReference type="SAM" id="Phobius"/>
    </source>
</evidence>
<dbReference type="AlphaFoldDB" id="A0A4P7VQL3"/>
<keyword evidence="6" id="KW-0067">ATP-binding</keyword>
<keyword evidence="4" id="KW-0547">Nucleotide-binding</keyword>
<keyword evidence="13" id="KW-1185">Reference proteome</keyword>
<comment type="catalytic activity">
    <reaction evidence="7">
        <text>L-threonyl-[protein] + ATP = O-phospho-L-threonyl-[protein] + ADP + H(+)</text>
        <dbReference type="Rhea" id="RHEA:46608"/>
        <dbReference type="Rhea" id="RHEA-COMP:11060"/>
        <dbReference type="Rhea" id="RHEA-COMP:11605"/>
        <dbReference type="ChEBI" id="CHEBI:15378"/>
        <dbReference type="ChEBI" id="CHEBI:30013"/>
        <dbReference type="ChEBI" id="CHEBI:30616"/>
        <dbReference type="ChEBI" id="CHEBI:61977"/>
        <dbReference type="ChEBI" id="CHEBI:456216"/>
        <dbReference type="EC" id="2.7.11.1"/>
    </reaction>
</comment>
<evidence type="ECO:0000256" key="7">
    <source>
        <dbReference type="ARBA" id="ARBA00047899"/>
    </source>
</evidence>
<dbReference type="OrthoDB" id="9813021at2"/>
<dbReference type="Gene3D" id="3.30.200.20">
    <property type="entry name" value="Phosphorylase Kinase, domain 1"/>
    <property type="match status" value="1"/>
</dbReference>
<evidence type="ECO:0000256" key="1">
    <source>
        <dbReference type="ARBA" id="ARBA00012513"/>
    </source>
</evidence>
<dbReference type="PROSITE" id="PS50011">
    <property type="entry name" value="PROTEIN_KINASE_DOM"/>
    <property type="match status" value="1"/>
</dbReference>
<keyword evidence="2" id="KW-0723">Serine/threonine-protein kinase</keyword>
<dbReference type="GO" id="GO:0004674">
    <property type="term" value="F:protein serine/threonine kinase activity"/>
    <property type="evidence" value="ECO:0007669"/>
    <property type="project" value="UniProtKB-KW"/>
</dbReference>
<evidence type="ECO:0000256" key="4">
    <source>
        <dbReference type="ARBA" id="ARBA00022741"/>
    </source>
</evidence>
<dbReference type="EMBL" id="CP039393">
    <property type="protein sequence ID" value="QCD36581.1"/>
    <property type="molecule type" value="Genomic_DNA"/>
</dbReference>
<evidence type="ECO:0000256" key="9">
    <source>
        <dbReference type="SAM" id="MobiDB-lite"/>
    </source>
</evidence>